<dbReference type="GeneID" id="17277826"/>
<evidence type="ECO:0000256" key="2">
    <source>
        <dbReference type="ARBA" id="ARBA00022833"/>
    </source>
</evidence>
<evidence type="ECO:0000256" key="3">
    <source>
        <dbReference type="SAM" id="MobiDB-lite"/>
    </source>
</evidence>
<dbReference type="PANTHER" id="PTHR43462:SF1">
    <property type="entry name" value="ALANYL-TRNA EDITING PROTEIN AARSD1"/>
    <property type="match status" value="1"/>
</dbReference>
<dbReference type="PANTHER" id="PTHR43462">
    <property type="entry name" value="ALANYL-TRNA EDITING PROTEIN"/>
    <property type="match status" value="1"/>
</dbReference>
<dbReference type="HOGENOM" id="CLU_004485_7_0_1"/>
<dbReference type="STRING" id="2903.R1FH00"/>
<dbReference type="Gene3D" id="2.40.30.130">
    <property type="match status" value="1"/>
</dbReference>
<dbReference type="OMA" id="CMHTSQH"/>
<dbReference type="KEGG" id="ehx:EMIHUDRAFT_112262"/>
<feature type="region of interest" description="Disordered" evidence="3">
    <location>
        <begin position="35"/>
        <end position="54"/>
    </location>
</feature>
<dbReference type="eggNOG" id="KOG2105">
    <property type="taxonomic scope" value="Eukaryota"/>
</dbReference>
<proteinExistence type="predicted"/>
<dbReference type="SUPFAM" id="SSF50447">
    <property type="entry name" value="Translation proteins"/>
    <property type="match status" value="1"/>
</dbReference>
<keyword evidence="2" id="KW-0862">Zinc</keyword>
<reference evidence="4" key="2">
    <citation type="submission" date="2024-10" db="UniProtKB">
        <authorList>
            <consortium name="EnsemblProtists"/>
        </authorList>
    </citation>
    <scope>IDENTIFICATION</scope>
</reference>
<dbReference type="InterPro" id="IPR009000">
    <property type="entry name" value="Transl_B-barrel_sf"/>
</dbReference>
<dbReference type="RefSeq" id="XP_005784983.1">
    <property type="nucleotide sequence ID" value="XM_005784926.1"/>
</dbReference>
<dbReference type="AlphaFoldDB" id="A0A0D3K9W9"/>
<dbReference type="GO" id="GO:0002196">
    <property type="term" value="F:Ser-tRNA(Ala) deacylase activity"/>
    <property type="evidence" value="ECO:0007669"/>
    <property type="project" value="TreeGrafter"/>
</dbReference>
<dbReference type="PaxDb" id="2903-EOD32554"/>
<keyword evidence="5" id="KW-1185">Reference proteome</keyword>
<dbReference type="Proteomes" id="UP000013827">
    <property type="component" value="Unassembled WGS sequence"/>
</dbReference>
<sequence>MATPVRCGELLCQRDSYARAVSTVVVSCEPRAAAAAAAPGKGKKGKGAAVPPPPLPEWEVVLGDTVLFPEGGGQPSDAGTVGGVQCSRVDNVDGLARHVLSAPLEPGTAVDVVLDWPRREDNMAQHSAQHLLTAIALRKWGYDTTSWGLGDATSFLELGTPEFTPLMMAELEAEANEAAVAPSWHSVADVNEGRVPGLRKSSKPLPPSVTGPARVVTPVRVITYDGLDTNTCCGTHAVKLLRVERAKGACRVLYVAGGRVVSLLGSTFERSALLASKMSVPQEQLLERYDENARKAAQCRRSGERHGAWSERRRFSPAGGRARASRKALAEAQGLLLVTAGPGAGEGTFTLAGPPDLVDAASGGVAAALEGRGGGRGGRFQGKCQKVGAAEAAMAAAEAALAP</sequence>
<reference evidence="5" key="1">
    <citation type="journal article" date="2013" name="Nature">
        <title>Pan genome of the phytoplankton Emiliania underpins its global distribution.</title>
        <authorList>
            <person name="Read B.A."/>
            <person name="Kegel J."/>
            <person name="Klute M.J."/>
            <person name="Kuo A."/>
            <person name="Lefebvre S.C."/>
            <person name="Maumus F."/>
            <person name="Mayer C."/>
            <person name="Miller J."/>
            <person name="Monier A."/>
            <person name="Salamov A."/>
            <person name="Young J."/>
            <person name="Aguilar M."/>
            <person name="Claverie J.M."/>
            <person name="Frickenhaus S."/>
            <person name="Gonzalez K."/>
            <person name="Herman E.K."/>
            <person name="Lin Y.C."/>
            <person name="Napier J."/>
            <person name="Ogata H."/>
            <person name="Sarno A.F."/>
            <person name="Shmutz J."/>
            <person name="Schroeder D."/>
            <person name="de Vargas C."/>
            <person name="Verret F."/>
            <person name="von Dassow P."/>
            <person name="Valentin K."/>
            <person name="Van de Peer Y."/>
            <person name="Wheeler G."/>
            <person name="Dacks J.B."/>
            <person name="Delwiche C.F."/>
            <person name="Dyhrman S.T."/>
            <person name="Glockner G."/>
            <person name="John U."/>
            <person name="Richards T."/>
            <person name="Worden A.Z."/>
            <person name="Zhang X."/>
            <person name="Grigoriev I.V."/>
            <person name="Allen A.E."/>
            <person name="Bidle K."/>
            <person name="Borodovsky M."/>
            <person name="Bowler C."/>
            <person name="Brownlee C."/>
            <person name="Cock J.M."/>
            <person name="Elias M."/>
            <person name="Gladyshev V.N."/>
            <person name="Groth M."/>
            <person name="Guda C."/>
            <person name="Hadaegh A."/>
            <person name="Iglesias-Rodriguez M.D."/>
            <person name="Jenkins J."/>
            <person name="Jones B.M."/>
            <person name="Lawson T."/>
            <person name="Leese F."/>
            <person name="Lindquist E."/>
            <person name="Lobanov A."/>
            <person name="Lomsadze A."/>
            <person name="Malik S.B."/>
            <person name="Marsh M.E."/>
            <person name="Mackinder L."/>
            <person name="Mock T."/>
            <person name="Mueller-Roeber B."/>
            <person name="Pagarete A."/>
            <person name="Parker M."/>
            <person name="Probert I."/>
            <person name="Quesneville H."/>
            <person name="Raines C."/>
            <person name="Rensing S.A."/>
            <person name="Riano-Pachon D.M."/>
            <person name="Richier S."/>
            <person name="Rokitta S."/>
            <person name="Shiraiwa Y."/>
            <person name="Soanes D.M."/>
            <person name="van der Giezen M."/>
            <person name="Wahlund T.M."/>
            <person name="Williams B."/>
            <person name="Wilson W."/>
            <person name="Wolfe G."/>
            <person name="Wurch L.L."/>
        </authorList>
    </citation>
    <scope>NUCLEOTIDE SEQUENCE</scope>
</reference>
<dbReference type="EnsemblProtists" id="EOD32554">
    <property type="protein sequence ID" value="EOD32554"/>
    <property type="gene ID" value="EMIHUDRAFT_112262"/>
</dbReference>
<evidence type="ECO:0000313" key="5">
    <source>
        <dbReference type="Proteomes" id="UP000013827"/>
    </source>
</evidence>
<dbReference type="InterPro" id="IPR051335">
    <property type="entry name" value="Alanyl-tRNA_Editing_Enzymes"/>
</dbReference>
<dbReference type="GO" id="GO:0046872">
    <property type="term" value="F:metal ion binding"/>
    <property type="evidence" value="ECO:0007669"/>
    <property type="project" value="UniProtKB-KW"/>
</dbReference>
<accession>A0A0D3K9W9</accession>
<dbReference type="Gene3D" id="3.30.980.10">
    <property type="entry name" value="Threonyl-trna Synthetase, Chain A, domain 2"/>
    <property type="match status" value="1"/>
</dbReference>
<evidence type="ECO:0000256" key="1">
    <source>
        <dbReference type="ARBA" id="ARBA00022723"/>
    </source>
</evidence>
<evidence type="ECO:0008006" key="6">
    <source>
        <dbReference type="Google" id="ProtNLM"/>
    </source>
</evidence>
<dbReference type="InterPro" id="IPR018163">
    <property type="entry name" value="Thr/Ala-tRNA-synth_IIc_edit"/>
</dbReference>
<dbReference type="SUPFAM" id="SSF55186">
    <property type="entry name" value="ThrRS/AlaRS common domain"/>
    <property type="match status" value="1"/>
</dbReference>
<evidence type="ECO:0000313" key="4">
    <source>
        <dbReference type="EnsemblProtists" id="EOD32554"/>
    </source>
</evidence>
<keyword evidence="1" id="KW-0479">Metal-binding</keyword>
<name>A0A0D3K9W9_EMIH1</name>
<protein>
    <recommendedName>
        <fullName evidence="6">Threonyl/alanyl tRNA synthetase SAD domain-containing protein</fullName>
    </recommendedName>
</protein>
<organism evidence="4 5">
    <name type="scientific">Emiliania huxleyi (strain CCMP1516)</name>
    <dbReference type="NCBI Taxonomy" id="280463"/>
    <lineage>
        <taxon>Eukaryota</taxon>
        <taxon>Haptista</taxon>
        <taxon>Haptophyta</taxon>
        <taxon>Prymnesiophyceae</taxon>
        <taxon>Isochrysidales</taxon>
        <taxon>Noelaerhabdaceae</taxon>
        <taxon>Emiliania</taxon>
    </lineage>
</organism>
<dbReference type="GO" id="GO:0000166">
    <property type="term" value="F:nucleotide binding"/>
    <property type="evidence" value="ECO:0007669"/>
    <property type="project" value="InterPro"/>
</dbReference>